<evidence type="ECO:0000313" key="5">
    <source>
        <dbReference type="Proteomes" id="UP000029590"/>
    </source>
</evidence>
<accession>A0AAW3FA83</accession>
<dbReference type="InterPro" id="IPR022385">
    <property type="entry name" value="Rhs_assc_core"/>
</dbReference>
<evidence type="ECO:0000313" key="4">
    <source>
        <dbReference type="EMBL" id="KGC24287.1"/>
    </source>
</evidence>
<dbReference type="InterPro" id="IPR056823">
    <property type="entry name" value="TEN-like_YD-shell"/>
</dbReference>
<dbReference type="Gene3D" id="2.180.10.10">
    <property type="entry name" value="RHS repeat-associated core"/>
    <property type="match status" value="1"/>
</dbReference>
<name>A0AAW3FA83_BURGA</name>
<evidence type="ECO:0000259" key="2">
    <source>
        <dbReference type="Pfam" id="PF03527"/>
    </source>
</evidence>
<dbReference type="InterPro" id="IPR001826">
    <property type="entry name" value="RHS"/>
</dbReference>
<dbReference type="AlphaFoldDB" id="A0AAW3FA83"/>
<dbReference type="Pfam" id="PF25023">
    <property type="entry name" value="TEN_YD-shell"/>
    <property type="match status" value="1"/>
</dbReference>
<evidence type="ECO:0000256" key="1">
    <source>
        <dbReference type="ARBA" id="ARBA00022737"/>
    </source>
</evidence>
<dbReference type="InterPro" id="IPR032871">
    <property type="entry name" value="AHH_dom_containing"/>
</dbReference>
<protein>
    <submittedName>
        <fullName evidence="4">RHS repeat-associated core domain protein</fullName>
    </submittedName>
</protein>
<dbReference type="PRINTS" id="PR00394">
    <property type="entry name" value="RHSPROTEIN"/>
</dbReference>
<dbReference type="InterPro" id="IPR006530">
    <property type="entry name" value="YD"/>
</dbReference>
<dbReference type="InterPro" id="IPR050708">
    <property type="entry name" value="T6SS_VgrG/RHS"/>
</dbReference>
<evidence type="ECO:0000259" key="3">
    <source>
        <dbReference type="Pfam" id="PF25023"/>
    </source>
</evidence>
<dbReference type="Proteomes" id="UP000029590">
    <property type="component" value="Unassembled WGS sequence"/>
</dbReference>
<dbReference type="NCBIfam" id="TIGR01643">
    <property type="entry name" value="YD_repeat_2x"/>
    <property type="match status" value="2"/>
</dbReference>
<sequence>MTRTQGRLTERTAYDLLGRKIWQSSGFQPDALARGQGQLWRNYGYDAAGELAESHDGLRGSTQFSYDPAGYLTQRVNTADRQLESFAWDAAGNLLDDAQRSSRGYVEGNRLRMWQNLRFDYDAFGNLATKLRGTNQRQQFTYDGQDRLVAVRTHGARGVVETRFAYDPLGRRIAKTDTTLDVRGVTLREETKRFVWEGLRLAQEVRDTGVSSYVYSPDAPYTPAARVDAMLAEAMAATVVEQARRAARIYHFHTDLVGAPLEVTDEAGELAWAGRYGAWGRVETDASLLPTQRTEQPLRFAGQYADDSTGLHYNTFRFYDPDVGRFVSQDPIGLYGGENLYAYGRNAQRWIDPWGWCSVKLSNNMEKSGVTRPANSAAHHIVGDTSKEAAPARAILAKYGIDVDSELNGVFLPNRNNSDDLGGILHNGKHPNTYFQKVNQLIQNADLGGKQAVLDQLQTIRETLQNASRDMPWRSVLSEL</sequence>
<dbReference type="Pfam" id="PF14412">
    <property type="entry name" value="AHH"/>
    <property type="match status" value="1"/>
</dbReference>
<comment type="caution">
    <text evidence="4">The sequence shown here is derived from an EMBL/GenBank/DDBJ whole genome shotgun (WGS) entry which is preliminary data.</text>
</comment>
<feature type="domain" description="Teneurin-like YD-shell" evidence="3">
    <location>
        <begin position="58"/>
        <end position="182"/>
    </location>
</feature>
<dbReference type="PANTHER" id="PTHR32305">
    <property type="match status" value="1"/>
</dbReference>
<dbReference type="NCBIfam" id="TIGR03696">
    <property type="entry name" value="Rhs_assc_core"/>
    <property type="match status" value="1"/>
</dbReference>
<reference evidence="4 5" key="1">
    <citation type="submission" date="2014-04" db="EMBL/GenBank/DDBJ databases">
        <authorList>
            <person name="Bishop-Lilly K.A."/>
            <person name="Broomall S.M."/>
            <person name="Chain P.S."/>
            <person name="Chertkov O."/>
            <person name="Coyne S.R."/>
            <person name="Daligault H.E."/>
            <person name="Davenport K.W."/>
            <person name="Erkkila T."/>
            <person name="Frey K.G."/>
            <person name="Gibbons H.S."/>
            <person name="Gu W."/>
            <person name="Jaissle J."/>
            <person name="Johnson S.L."/>
            <person name="Koroleva G.I."/>
            <person name="Ladner J.T."/>
            <person name="Lo C.-C."/>
            <person name="Minogue T.D."/>
            <person name="Munk C."/>
            <person name="Palacios G.F."/>
            <person name="Redden C.L."/>
            <person name="Rosenzweig C.N."/>
            <person name="Scholz M.B."/>
            <person name="Teshima H."/>
            <person name="Xu Y."/>
        </authorList>
    </citation>
    <scope>NUCLEOTIDE SEQUENCE [LARGE SCALE GENOMIC DNA]</scope>
    <source>
        <strain evidence="5">gladioli</strain>
    </source>
</reference>
<feature type="domain" description="RHS protein conserved region" evidence="2">
    <location>
        <begin position="249"/>
        <end position="282"/>
    </location>
</feature>
<proteinExistence type="predicted"/>
<dbReference type="Pfam" id="PF03527">
    <property type="entry name" value="RHS"/>
    <property type="match status" value="1"/>
</dbReference>
<dbReference type="EMBL" id="JPGG01000007">
    <property type="protein sequence ID" value="KGC24287.1"/>
    <property type="molecule type" value="Genomic_DNA"/>
</dbReference>
<gene>
    <name evidence="4" type="ORF">DM48_8116</name>
</gene>
<keyword evidence="1" id="KW-0677">Repeat</keyword>
<organism evidence="4 5">
    <name type="scientific">Burkholderia gladioli</name>
    <name type="common">Pseudomonas marginata</name>
    <name type="synonym">Phytomonas marginata</name>
    <dbReference type="NCBI Taxonomy" id="28095"/>
    <lineage>
        <taxon>Bacteria</taxon>
        <taxon>Pseudomonadati</taxon>
        <taxon>Pseudomonadota</taxon>
        <taxon>Betaproteobacteria</taxon>
        <taxon>Burkholderiales</taxon>
        <taxon>Burkholderiaceae</taxon>
        <taxon>Burkholderia</taxon>
    </lineage>
</organism>
<dbReference type="PANTHER" id="PTHR32305:SF15">
    <property type="entry name" value="PROTEIN RHSA-RELATED"/>
    <property type="match status" value="1"/>
</dbReference>